<dbReference type="WBParaSite" id="ASIM_0000217401-mRNA-1">
    <property type="protein sequence ID" value="ASIM_0000217401-mRNA-1"/>
    <property type="gene ID" value="ASIM_0000217401"/>
</dbReference>
<dbReference type="GO" id="GO:0005615">
    <property type="term" value="C:extracellular space"/>
    <property type="evidence" value="ECO:0007669"/>
    <property type="project" value="TreeGrafter"/>
</dbReference>
<dbReference type="PANTHER" id="PTHR39075:SF1">
    <property type="entry name" value="FI19908P1"/>
    <property type="match status" value="1"/>
</dbReference>
<organism evidence="2">
    <name type="scientific">Anisakis simplex</name>
    <name type="common">Herring worm</name>
    <dbReference type="NCBI Taxonomy" id="6269"/>
    <lineage>
        <taxon>Eukaryota</taxon>
        <taxon>Metazoa</taxon>
        <taxon>Ecdysozoa</taxon>
        <taxon>Nematoda</taxon>
        <taxon>Chromadorea</taxon>
        <taxon>Rhabditida</taxon>
        <taxon>Spirurina</taxon>
        <taxon>Ascaridomorpha</taxon>
        <taxon>Ascaridoidea</taxon>
        <taxon>Anisakidae</taxon>
        <taxon>Anisakis</taxon>
        <taxon>Anisakis simplex complex</taxon>
    </lineage>
</organism>
<dbReference type="PANTHER" id="PTHR39075">
    <property type="entry name" value="FI19908P1"/>
    <property type="match status" value="1"/>
</dbReference>
<dbReference type="AlphaFoldDB" id="A0A0M3J3R1"/>
<feature type="region of interest" description="Disordered" evidence="1">
    <location>
        <begin position="1"/>
        <end position="23"/>
    </location>
</feature>
<protein>
    <submittedName>
        <fullName evidence="2">ZP domain-containing protein</fullName>
    </submittedName>
</protein>
<accession>A0A0M3J3R1</accession>
<sequence length="270" mass="29999">LNDGYGDATRMNQPKSDKRNQPREFQGQVAVASSKSSAKAPILYVGGNGTISVIMNMGVIIEIAADRAMRVLCHDKFSSSCNSTGTTACILHPNARIFQQGEKVFCNFATTPYTSNKSAVFGAEGVLFTMSHLGETYFVSSSAVKGTASVPSVLLQFPNLNHDFTLRHFYSECQTGQEFTNLCNDIVKRARYGTRNDDSLMITINDIYIKQEPNGNVEVNCRPRHISCSPTNGTIRVRTDLVDMAVQVHHTVNAYSWNFFDSFRYQICFD</sequence>
<name>A0A0M3J3R1_ANISI</name>
<evidence type="ECO:0000313" key="2">
    <source>
        <dbReference type="WBParaSite" id="ASIM_0000217401-mRNA-1"/>
    </source>
</evidence>
<evidence type="ECO:0000256" key="1">
    <source>
        <dbReference type="SAM" id="MobiDB-lite"/>
    </source>
</evidence>
<proteinExistence type="predicted"/>
<reference evidence="2" key="1">
    <citation type="submission" date="2017-02" db="UniProtKB">
        <authorList>
            <consortium name="WormBaseParasite"/>
        </authorList>
    </citation>
    <scope>IDENTIFICATION</scope>
</reference>